<dbReference type="GO" id="GO:0043565">
    <property type="term" value="F:sequence-specific DNA binding"/>
    <property type="evidence" value="ECO:0007669"/>
    <property type="project" value="InterPro"/>
</dbReference>
<name>A0AA44DAA8_STRE0</name>
<reference evidence="3 4" key="1">
    <citation type="submission" date="2020-04" db="EMBL/GenBank/DDBJ databases">
        <title>MicrobeNet Type strains.</title>
        <authorList>
            <person name="Nicholson A.C."/>
        </authorList>
    </citation>
    <scope>NUCLEOTIDE SEQUENCE [LARGE SCALE GENOMIC DNA]</scope>
    <source>
        <strain evidence="3 4">DSM 40738</strain>
    </source>
</reference>
<dbReference type="SUPFAM" id="SSF47413">
    <property type="entry name" value="lambda repressor-like DNA-binding domains"/>
    <property type="match status" value="1"/>
</dbReference>
<comment type="caution">
    <text evidence="3">The sequence shown here is derived from an EMBL/GenBank/DDBJ whole genome shotgun (WGS) entry which is preliminary data.</text>
</comment>
<dbReference type="InterPro" id="IPR001387">
    <property type="entry name" value="Cro/C1-type_HTH"/>
</dbReference>
<evidence type="ECO:0000259" key="2">
    <source>
        <dbReference type="PROSITE" id="PS50943"/>
    </source>
</evidence>
<gene>
    <name evidence="3" type="ORF">HGA06_00955</name>
</gene>
<dbReference type="InterPro" id="IPR043917">
    <property type="entry name" value="DUF5753"/>
</dbReference>
<dbReference type="Gene3D" id="1.10.260.40">
    <property type="entry name" value="lambda repressor-like DNA-binding domains"/>
    <property type="match status" value="1"/>
</dbReference>
<dbReference type="InterPro" id="IPR010982">
    <property type="entry name" value="Lambda_DNA-bd_dom_sf"/>
</dbReference>
<dbReference type="Pfam" id="PF13560">
    <property type="entry name" value="HTH_31"/>
    <property type="match status" value="1"/>
</dbReference>
<dbReference type="Pfam" id="PF19054">
    <property type="entry name" value="DUF5753"/>
    <property type="match status" value="1"/>
</dbReference>
<evidence type="ECO:0000313" key="4">
    <source>
        <dbReference type="Proteomes" id="UP000570003"/>
    </source>
</evidence>
<dbReference type="EMBL" id="JAAXOU010000005">
    <property type="protein sequence ID" value="NKY12779.1"/>
    <property type="molecule type" value="Genomic_DNA"/>
</dbReference>
<proteinExistence type="predicted"/>
<dbReference type="SMART" id="SM00530">
    <property type="entry name" value="HTH_XRE"/>
    <property type="match status" value="1"/>
</dbReference>
<evidence type="ECO:0000313" key="3">
    <source>
        <dbReference type="EMBL" id="NKY12779.1"/>
    </source>
</evidence>
<dbReference type="CDD" id="cd00093">
    <property type="entry name" value="HTH_XRE"/>
    <property type="match status" value="1"/>
</dbReference>
<dbReference type="InterPro" id="IPR018060">
    <property type="entry name" value="HTH_AraC"/>
</dbReference>
<feature type="domain" description="HTH cro/C1-type" evidence="2">
    <location>
        <begin position="20"/>
        <end position="75"/>
    </location>
</feature>
<feature type="domain" description="HTH araC/xylS-type" evidence="1">
    <location>
        <begin position="1"/>
        <end position="63"/>
    </location>
</feature>
<protein>
    <submittedName>
        <fullName evidence="3">Helix-turn-helix domain-containing protein</fullName>
    </submittedName>
</protein>
<dbReference type="AlphaFoldDB" id="A0AA44DAA8"/>
<sequence>MSMTSRPPITARRARIAAELRRLRERAGLTSTEAAQRLGTSSGQLSNVERARFGVSPDRVRAMARTYGCTDQAYVDALATMAGERTKGWWEQYRGILPPSLLDLAELEHHATALRTAYTAHIPGLLQTLDHAREIFRQLLPVTPPSEVEHRASHRIRRQAVLHGPRPIPYSTIVHEAALRMRVGGPEVARAQLQHVLDMSERPHISVLVIPFDVGAFPGAGQSVNFACGPVPQLDTVHLDQSHGPVLLDSPPELEEYRLLLDRMEAVALGPEESRDLIHHIARQL</sequence>
<dbReference type="PROSITE" id="PS01124">
    <property type="entry name" value="HTH_ARAC_FAMILY_2"/>
    <property type="match status" value="1"/>
</dbReference>
<evidence type="ECO:0000259" key="1">
    <source>
        <dbReference type="PROSITE" id="PS01124"/>
    </source>
</evidence>
<organism evidence="3 4">
    <name type="scientific">Streptomyces somaliensis (strain ATCC 33201 / DSM 40738 / JCM 12659 / KCTC 9044 / NCTC 11332 / NRRL B-12077 / IP 733)</name>
    <dbReference type="NCBI Taxonomy" id="1134445"/>
    <lineage>
        <taxon>Bacteria</taxon>
        <taxon>Bacillati</taxon>
        <taxon>Actinomycetota</taxon>
        <taxon>Actinomycetes</taxon>
        <taxon>Kitasatosporales</taxon>
        <taxon>Streptomycetaceae</taxon>
        <taxon>Streptomyces</taxon>
    </lineage>
</organism>
<keyword evidence="4" id="KW-1185">Reference proteome</keyword>
<accession>A0AA44DAA8</accession>
<dbReference type="GO" id="GO:0003700">
    <property type="term" value="F:DNA-binding transcription factor activity"/>
    <property type="evidence" value="ECO:0007669"/>
    <property type="project" value="InterPro"/>
</dbReference>
<dbReference type="PROSITE" id="PS50943">
    <property type="entry name" value="HTH_CROC1"/>
    <property type="match status" value="1"/>
</dbReference>
<dbReference type="Proteomes" id="UP000570003">
    <property type="component" value="Unassembled WGS sequence"/>
</dbReference>